<dbReference type="EMBL" id="CP095074">
    <property type="protein sequence ID" value="UOQ95598.1"/>
    <property type="molecule type" value="Genomic_DNA"/>
</dbReference>
<name>A0ABY4H626_9BACI</name>
<dbReference type="Pfam" id="PF14091">
    <property type="entry name" value="DUF4269"/>
    <property type="match status" value="1"/>
</dbReference>
<dbReference type="Proteomes" id="UP000831880">
    <property type="component" value="Chromosome"/>
</dbReference>
<reference evidence="1 2" key="1">
    <citation type="submission" date="2022-04" db="EMBL/GenBank/DDBJ databases">
        <title>Halobacillus sp. isolated from saltern.</title>
        <authorList>
            <person name="Won M."/>
            <person name="Lee C.-M."/>
            <person name="Woen H.-Y."/>
            <person name="Kwon S.-W."/>
        </authorList>
    </citation>
    <scope>NUCLEOTIDE SEQUENCE [LARGE SCALE GENOMIC DNA]</scope>
    <source>
        <strain evidence="1 2">SSTM10-2</strain>
    </source>
</reference>
<organism evidence="1 2">
    <name type="scientific">Halobacillus shinanisalinarum</name>
    <dbReference type="NCBI Taxonomy" id="2932258"/>
    <lineage>
        <taxon>Bacteria</taxon>
        <taxon>Bacillati</taxon>
        <taxon>Bacillota</taxon>
        <taxon>Bacilli</taxon>
        <taxon>Bacillales</taxon>
        <taxon>Bacillaceae</taxon>
        <taxon>Halobacillus</taxon>
    </lineage>
</organism>
<sequence>MELKKQRYKTEPAFCELLGISGDHYEDLVQYGIEEGIITTYCSDFYRLRTNLK</sequence>
<evidence type="ECO:0000313" key="1">
    <source>
        <dbReference type="EMBL" id="UOQ95598.1"/>
    </source>
</evidence>
<protein>
    <submittedName>
        <fullName evidence="1">DUF4269 domain-containing protein</fullName>
    </submittedName>
</protein>
<proteinExistence type="predicted"/>
<gene>
    <name evidence="1" type="ORF">MUO14_02755</name>
</gene>
<keyword evidence="2" id="KW-1185">Reference proteome</keyword>
<accession>A0ABY4H626</accession>
<evidence type="ECO:0000313" key="2">
    <source>
        <dbReference type="Proteomes" id="UP000831880"/>
    </source>
</evidence>
<dbReference type="InterPro" id="IPR025365">
    <property type="entry name" value="DUF4269"/>
</dbReference>